<sequence length="484" mass="51822">MSAFRHPSLKAMSAFWIVTGFLAGALAAVLWVQSQSAWRAHLAQADLTGQLLFAAIESGTDRPLGLDATRLPPDQALLAEAGQFLSLAGVPRPARITHIPVPGLHPTGTNAPQTVIEVLSPDLTYPVARLKSGPEVTAAQMFGQVTKLLATYCGAPLVIMRASDGQWYRLEGHEIWSCAATPRDNRLLALGLGGFALLALLITSGRVAQRFGDFGTQLGLRRIQGGPDSYENEGPAELAAIVTAVNQHLVTEKQRLAKRLMVLSGVSHDLGAPATRLRLRAALIEDAQLRDRLSADIERMSEMIDGVLAYTRSELDIEAPRQLSLSALVEALADNYRDSGQPVDLAPMAELESTGGQTLFSRRIGHFHLGDRPVLVTARPMALQRAISNLVENALKYGHRAHLRLEADSREARIVVEDEGGTARPELMAALTVPFERGGQDAQVSGHGLGLTIAATVAESHNGHLAFAQGPLGLRVTLTLARGA</sequence>
<protein>
    <recommendedName>
        <fullName evidence="3">histidine kinase</fullName>
        <ecNumber evidence="3">2.7.13.3</ecNumber>
    </recommendedName>
</protein>
<keyword evidence="12" id="KW-1185">Reference proteome</keyword>
<dbReference type="InterPro" id="IPR003594">
    <property type="entry name" value="HATPase_dom"/>
</dbReference>
<keyword evidence="6" id="KW-0547">Nucleotide-binding</keyword>
<evidence type="ECO:0000256" key="2">
    <source>
        <dbReference type="ARBA" id="ARBA00004651"/>
    </source>
</evidence>
<evidence type="ECO:0000256" key="1">
    <source>
        <dbReference type="ARBA" id="ARBA00000085"/>
    </source>
</evidence>
<dbReference type="EMBL" id="JAYWLC010000002">
    <property type="protein sequence ID" value="MER5171003.1"/>
    <property type="molecule type" value="Genomic_DNA"/>
</dbReference>
<comment type="caution">
    <text evidence="11">The sequence shown here is derived from an EMBL/GenBank/DDBJ whole genome shotgun (WGS) entry which is preliminary data.</text>
</comment>
<dbReference type="InterPro" id="IPR003661">
    <property type="entry name" value="HisK_dim/P_dom"/>
</dbReference>
<dbReference type="GO" id="GO:0005524">
    <property type="term" value="F:ATP binding"/>
    <property type="evidence" value="ECO:0007669"/>
    <property type="project" value="UniProtKB-KW"/>
</dbReference>
<dbReference type="SMART" id="SM00387">
    <property type="entry name" value="HATPase_c"/>
    <property type="match status" value="1"/>
</dbReference>
<evidence type="ECO:0000256" key="5">
    <source>
        <dbReference type="ARBA" id="ARBA00022679"/>
    </source>
</evidence>
<comment type="subcellular location">
    <subcellularLocation>
        <location evidence="2">Cell membrane</location>
        <topology evidence="2">Multi-pass membrane protein</topology>
    </subcellularLocation>
</comment>
<name>A0ABV1SDN5_9RHOB</name>
<evidence type="ECO:0000256" key="3">
    <source>
        <dbReference type="ARBA" id="ARBA00012438"/>
    </source>
</evidence>
<dbReference type="PANTHER" id="PTHR44936:SF10">
    <property type="entry name" value="SENSOR PROTEIN RSTB"/>
    <property type="match status" value="1"/>
</dbReference>
<evidence type="ECO:0000313" key="11">
    <source>
        <dbReference type="EMBL" id="MER5171003.1"/>
    </source>
</evidence>
<evidence type="ECO:0000256" key="9">
    <source>
        <dbReference type="SAM" id="Phobius"/>
    </source>
</evidence>
<keyword evidence="4" id="KW-1003">Cell membrane</keyword>
<dbReference type="SMART" id="SM00388">
    <property type="entry name" value="HisKA"/>
    <property type="match status" value="1"/>
</dbReference>
<keyword evidence="8 11" id="KW-0067">ATP-binding</keyword>
<dbReference type="Proteomes" id="UP001438953">
    <property type="component" value="Unassembled WGS sequence"/>
</dbReference>
<evidence type="ECO:0000256" key="8">
    <source>
        <dbReference type="ARBA" id="ARBA00022840"/>
    </source>
</evidence>
<dbReference type="PANTHER" id="PTHR44936">
    <property type="entry name" value="SENSOR PROTEIN CREC"/>
    <property type="match status" value="1"/>
</dbReference>
<keyword evidence="9" id="KW-0812">Transmembrane</keyword>
<organism evidence="11 12">
    <name type="scientific">Thioclava kandeliae</name>
    <dbReference type="NCBI Taxonomy" id="3070818"/>
    <lineage>
        <taxon>Bacteria</taxon>
        <taxon>Pseudomonadati</taxon>
        <taxon>Pseudomonadota</taxon>
        <taxon>Alphaproteobacteria</taxon>
        <taxon>Rhodobacterales</taxon>
        <taxon>Paracoccaceae</taxon>
        <taxon>Thioclava</taxon>
    </lineage>
</organism>
<feature type="transmembrane region" description="Helical" evidence="9">
    <location>
        <begin position="187"/>
        <end position="208"/>
    </location>
</feature>
<keyword evidence="9" id="KW-1133">Transmembrane helix</keyword>
<dbReference type="InterPro" id="IPR005467">
    <property type="entry name" value="His_kinase_dom"/>
</dbReference>
<dbReference type="RefSeq" id="WP_350935099.1">
    <property type="nucleotide sequence ID" value="NZ_JAYWLC010000002.1"/>
</dbReference>
<keyword evidence="5" id="KW-0808">Transferase</keyword>
<dbReference type="EC" id="2.7.13.3" evidence="3"/>
<dbReference type="SUPFAM" id="SSF47384">
    <property type="entry name" value="Homodimeric domain of signal transducing histidine kinase"/>
    <property type="match status" value="1"/>
</dbReference>
<evidence type="ECO:0000256" key="6">
    <source>
        <dbReference type="ARBA" id="ARBA00022741"/>
    </source>
</evidence>
<dbReference type="Gene3D" id="3.30.565.10">
    <property type="entry name" value="Histidine kinase-like ATPase, C-terminal domain"/>
    <property type="match status" value="1"/>
</dbReference>
<reference evidence="11 12" key="2">
    <citation type="submission" date="2024-06" db="EMBL/GenBank/DDBJ databases">
        <title>Thioclava kandeliae sp. nov. from a rhizosphere soil sample of Kandelia candel in a mangrove.</title>
        <authorList>
            <person name="Mu T."/>
        </authorList>
    </citation>
    <scope>NUCLEOTIDE SEQUENCE [LARGE SCALE GENOMIC DNA]</scope>
    <source>
        <strain evidence="11 12">CPCC 100088</strain>
    </source>
</reference>
<reference evidence="11 12" key="1">
    <citation type="submission" date="2024-01" db="EMBL/GenBank/DDBJ databases">
        <authorList>
            <person name="Deng Y."/>
            <person name="Su J."/>
        </authorList>
    </citation>
    <scope>NUCLEOTIDE SEQUENCE [LARGE SCALE GENOMIC DNA]</scope>
    <source>
        <strain evidence="11 12">CPCC 100088</strain>
    </source>
</reference>
<feature type="domain" description="Histidine kinase" evidence="10">
    <location>
        <begin position="265"/>
        <end position="484"/>
    </location>
</feature>
<proteinExistence type="predicted"/>
<comment type="catalytic activity">
    <reaction evidence="1">
        <text>ATP + protein L-histidine = ADP + protein N-phospho-L-histidine.</text>
        <dbReference type="EC" id="2.7.13.3"/>
    </reaction>
</comment>
<gene>
    <name evidence="11" type="ORF">VSX56_04370</name>
</gene>
<dbReference type="CDD" id="cd00082">
    <property type="entry name" value="HisKA"/>
    <property type="match status" value="1"/>
</dbReference>
<evidence type="ECO:0000256" key="4">
    <source>
        <dbReference type="ARBA" id="ARBA00022475"/>
    </source>
</evidence>
<keyword evidence="9" id="KW-0472">Membrane</keyword>
<dbReference type="Pfam" id="PF02518">
    <property type="entry name" value="HATPase_c"/>
    <property type="match status" value="1"/>
</dbReference>
<dbReference type="InterPro" id="IPR036097">
    <property type="entry name" value="HisK_dim/P_sf"/>
</dbReference>
<dbReference type="Gene3D" id="1.10.287.130">
    <property type="match status" value="1"/>
</dbReference>
<dbReference type="SUPFAM" id="SSF55874">
    <property type="entry name" value="ATPase domain of HSP90 chaperone/DNA topoisomerase II/histidine kinase"/>
    <property type="match status" value="1"/>
</dbReference>
<accession>A0ABV1SDN5</accession>
<dbReference type="InterPro" id="IPR050980">
    <property type="entry name" value="2C_sensor_his_kinase"/>
</dbReference>
<dbReference type="PROSITE" id="PS50109">
    <property type="entry name" value="HIS_KIN"/>
    <property type="match status" value="1"/>
</dbReference>
<dbReference type="InterPro" id="IPR036890">
    <property type="entry name" value="HATPase_C_sf"/>
</dbReference>
<evidence type="ECO:0000313" key="12">
    <source>
        <dbReference type="Proteomes" id="UP001438953"/>
    </source>
</evidence>
<evidence type="ECO:0000259" key="10">
    <source>
        <dbReference type="PROSITE" id="PS50109"/>
    </source>
</evidence>
<keyword evidence="7" id="KW-0418">Kinase</keyword>
<evidence type="ECO:0000256" key="7">
    <source>
        <dbReference type="ARBA" id="ARBA00022777"/>
    </source>
</evidence>